<keyword evidence="1" id="KW-0472">Membrane</keyword>
<feature type="transmembrane region" description="Helical" evidence="1">
    <location>
        <begin position="31"/>
        <end position="51"/>
    </location>
</feature>
<evidence type="ECO:0000313" key="3">
    <source>
        <dbReference type="Proteomes" id="UP000192276"/>
    </source>
</evidence>
<organism evidence="2 3">
    <name type="scientific">Niastella populi</name>
    <dbReference type="NCBI Taxonomy" id="550983"/>
    <lineage>
        <taxon>Bacteria</taxon>
        <taxon>Pseudomonadati</taxon>
        <taxon>Bacteroidota</taxon>
        <taxon>Chitinophagia</taxon>
        <taxon>Chitinophagales</taxon>
        <taxon>Chitinophagaceae</taxon>
        <taxon>Niastella</taxon>
    </lineage>
</organism>
<reference evidence="3" key="1">
    <citation type="submission" date="2016-04" db="EMBL/GenBank/DDBJ databases">
        <authorList>
            <person name="Chen L."/>
            <person name="Zhuang W."/>
            <person name="Wang G."/>
        </authorList>
    </citation>
    <scope>NUCLEOTIDE SEQUENCE [LARGE SCALE GENOMIC DNA]</scope>
    <source>
        <strain evidence="3">208</strain>
    </source>
</reference>
<evidence type="ECO:0000256" key="1">
    <source>
        <dbReference type="SAM" id="Phobius"/>
    </source>
</evidence>
<dbReference type="RefSeq" id="WP_081170877.1">
    <property type="nucleotide sequence ID" value="NZ_LWBP01000243.1"/>
</dbReference>
<keyword evidence="1" id="KW-1133">Transmembrane helix</keyword>
<feature type="transmembrane region" description="Helical" evidence="1">
    <location>
        <begin position="6"/>
        <end position="24"/>
    </location>
</feature>
<comment type="caution">
    <text evidence="2">The sequence shown here is derived from an EMBL/GenBank/DDBJ whole genome shotgun (WGS) entry which is preliminary data.</text>
</comment>
<dbReference type="EMBL" id="LWBP01000243">
    <property type="protein sequence ID" value="OQP46719.1"/>
    <property type="molecule type" value="Genomic_DNA"/>
</dbReference>
<dbReference type="AlphaFoldDB" id="A0A1V9EKQ6"/>
<dbReference type="Proteomes" id="UP000192276">
    <property type="component" value="Unassembled WGS sequence"/>
</dbReference>
<keyword evidence="3" id="KW-1185">Reference proteome</keyword>
<name>A0A1V9EKQ6_9BACT</name>
<sequence>MLRNPAFVTTFVTVYLVIYTNLLHTGASENITTLLFALSPFLVIWMAVTIMKYGKYTGPELKEDEEWGYQDVDKRKP</sequence>
<proteinExistence type="predicted"/>
<protein>
    <submittedName>
        <fullName evidence="2">Uncharacterized protein</fullName>
    </submittedName>
</protein>
<gene>
    <name evidence="2" type="ORF">A4R26_08375</name>
</gene>
<accession>A0A1V9EKQ6</accession>
<dbReference type="OrthoDB" id="964187at2"/>
<keyword evidence="1" id="KW-0812">Transmembrane</keyword>
<evidence type="ECO:0000313" key="2">
    <source>
        <dbReference type="EMBL" id="OQP46719.1"/>
    </source>
</evidence>